<accession>A0A086ZKS7</accession>
<dbReference type="Pfam" id="PF00106">
    <property type="entry name" value="adh_short"/>
    <property type="match status" value="1"/>
</dbReference>
<dbReference type="GO" id="GO:0141040">
    <property type="term" value="F:very-long-chain 3-oxoacyl-CoA reductase activity"/>
    <property type="evidence" value="ECO:0007669"/>
    <property type="project" value="UniProtKB-EC"/>
</dbReference>
<name>A0A086ZKS7_9BIFI</name>
<proteinExistence type="inferred from homology"/>
<evidence type="ECO:0000256" key="2">
    <source>
        <dbReference type="ARBA" id="ARBA00023002"/>
    </source>
</evidence>
<reference evidence="4 5" key="1">
    <citation type="submission" date="2014-03" db="EMBL/GenBank/DDBJ databases">
        <title>Genomics of Bifidobacteria.</title>
        <authorList>
            <person name="Ventura M."/>
            <person name="Milani C."/>
            <person name="Lugli G.A."/>
        </authorList>
    </citation>
    <scope>NUCLEOTIDE SEQUENCE [LARGE SCALE GENOMIC DNA]</scope>
    <source>
        <strain evidence="4 5">LMG 10736</strain>
    </source>
</reference>
<dbReference type="InterPro" id="IPR036291">
    <property type="entry name" value="NAD(P)-bd_dom_sf"/>
</dbReference>
<keyword evidence="2 4" id="KW-0560">Oxidoreductase</keyword>
<evidence type="ECO:0000256" key="3">
    <source>
        <dbReference type="RuleBase" id="RU000363"/>
    </source>
</evidence>
<comment type="caution">
    <text evidence="4">The sequence shown here is derived from an EMBL/GenBank/DDBJ whole genome shotgun (WGS) entry which is preliminary data.</text>
</comment>
<protein>
    <submittedName>
        <fullName evidence="4">Short-chain dehydrogenase</fullName>
        <ecNumber evidence="4">1.1.1.330</ecNumber>
    </submittedName>
</protein>
<dbReference type="PANTHER" id="PTHR42901:SF1">
    <property type="entry name" value="ALCOHOL DEHYDROGENASE"/>
    <property type="match status" value="1"/>
</dbReference>
<dbReference type="RefSeq" id="WP_238552069.1">
    <property type="nucleotide sequence ID" value="NZ_JGYQ01000015.1"/>
</dbReference>
<dbReference type="EMBL" id="JGYQ01000015">
    <property type="protein sequence ID" value="KFI47127.1"/>
    <property type="molecule type" value="Genomic_DNA"/>
</dbReference>
<dbReference type="Gene3D" id="3.40.50.720">
    <property type="entry name" value="NAD(P)-binding Rossmann-like Domain"/>
    <property type="match status" value="1"/>
</dbReference>
<dbReference type="SUPFAM" id="SSF51735">
    <property type="entry name" value="NAD(P)-binding Rossmann-fold domains"/>
    <property type="match status" value="1"/>
</dbReference>
<dbReference type="AlphaFoldDB" id="A0A086ZKS7"/>
<dbReference type="PANTHER" id="PTHR42901">
    <property type="entry name" value="ALCOHOL DEHYDROGENASE"/>
    <property type="match status" value="1"/>
</dbReference>
<dbReference type="PRINTS" id="PR00080">
    <property type="entry name" value="SDRFAMILY"/>
</dbReference>
<dbReference type="InterPro" id="IPR002347">
    <property type="entry name" value="SDR_fam"/>
</dbReference>
<gene>
    <name evidence="4" type="ORF">BBOU_1099</name>
</gene>
<dbReference type="Proteomes" id="UP000029093">
    <property type="component" value="Unassembled WGS sequence"/>
</dbReference>
<dbReference type="PRINTS" id="PR00081">
    <property type="entry name" value="GDHRDH"/>
</dbReference>
<evidence type="ECO:0000313" key="4">
    <source>
        <dbReference type="EMBL" id="KFI47127.1"/>
    </source>
</evidence>
<dbReference type="GeneID" id="303204204"/>
<organism evidence="4 5">
    <name type="scientific">Bifidobacterium boum</name>
    <dbReference type="NCBI Taxonomy" id="78343"/>
    <lineage>
        <taxon>Bacteria</taxon>
        <taxon>Bacillati</taxon>
        <taxon>Actinomycetota</taxon>
        <taxon>Actinomycetes</taxon>
        <taxon>Bifidobacteriales</taxon>
        <taxon>Bifidobacteriaceae</taxon>
        <taxon>Bifidobacterium</taxon>
    </lineage>
</organism>
<keyword evidence="5" id="KW-1185">Reference proteome</keyword>
<evidence type="ECO:0000313" key="5">
    <source>
        <dbReference type="Proteomes" id="UP000029093"/>
    </source>
</evidence>
<comment type="similarity">
    <text evidence="1 3">Belongs to the short-chain dehydrogenases/reductases (SDR) family.</text>
</comment>
<evidence type="ECO:0000256" key="1">
    <source>
        <dbReference type="ARBA" id="ARBA00006484"/>
    </source>
</evidence>
<dbReference type="CDD" id="cd05233">
    <property type="entry name" value="SDR_c"/>
    <property type="match status" value="1"/>
</dbReference>
<sequence length="321" mass="35448">MKAIVTGASSGLGRDMALYLAELGYNLALAARNQARLDNVAQEAQRIASAHGKTITVETVALDLAQRSACEQLFARYRDERIDLLVNNAGFGLFGDFTDTPLDRELEMINLNVVSYHVLTKLFVRKFRRDGRCRLLNVCSAAGFLVGPRLATYYATKNYTLKLTLAVAQELRRERVPVTVSALCPGPVDTHFNATAGGEFLTPGASSRAVARYAIDKTLAGKLIIVPTWQVKAGLFAARFLPWSAQLRLMDRYDCGRQSARVSESGHPKRVFVRIRSHNGTPKTQISLFPTRHGPLCEDWLTKWTARHLKSTSLTIPGASV</sequence>
<dbReference type="EC" id="1.1.1.330" evidence="4"/>